<dbReference type="EMBL" id="BDSA01000018">
    <property type="protein sequence ID" value="GBE63151.1"/>
    <property type="molecule type" value="Genomic_DNA"/>
</dbReference>
<gene>
    <name evidence="2" type="ORF">BOVATA_046440</name>
</gene>
<dbReference type="PANTHER" id="PTHR18867:SF12">
    <property type="entry name" value="DNA REPAIR PROTEIN RAD50"/>
    <property type="match status" value="1"/>
</dbReference>
<organism evidence="2 3">
    <name type="scientific">Babesia ovata</name>
    <dbReference type="NCBI Taxonomy" id="189622"/>
    <lineage>
        <taxon>Eukaryota</taxon>
        <taxon>Sar</taxon>
        <taxon>Alveolata</taxon>
        <taxon>Apicomplexa</taxon>
        <taxon>Aconoidasida</taxon>
        <taxon>Piroplasmida</taxon>
        <taxon>Babesiidae</taxon>
        <taxon>Babesia</taxon>
    </lineage>
</organism>
<dbReference type="RefSeq" id="XP_028869394.1">
    <property type="nucleotide sequence ID" value="XM_029013561.1"/>
</dbReference>
<dbReference type="GO" id="GO:0043047">
    <property type="term" value="F:single-stranded telomeric DNA binding"/>
    <property type="evidence" value="ECO:0007669"/>
    <property type="project" value="TreeGrafter"/>
</dbReference>
<keyword evidence="1" id="KW-0175">Coiled coil</keyword>
<proteinExistence type="predicted"/>
<feature type="coiled-coil region" evidence="1">
    <location>
        <begin position="496"/>
        <end position="523"/>
    </location>
</feature>
<evidence type="ECO:0000313" key="2">
    <source>
        <dbReference type="EMBL" id="GBE63151.1"/>
    </source>
</evidence>
<dbReference type="GO" id="GO:0030870">
    <property type="term" value="C:Mre11 complex"/>
    <property type="evidence" value="ECO:0007669"/>
    <property type="project" value="TreeGrafter"/>
</dbReference>
<keyword evidence="3" id="KW-1185">Reference proteome</keyword>
<protein>
    <recommendedName>
        <fullName evidence="4">C3H1-type domain-containing protein</fullName>
    </recommendedName>
</protein>
<reference evidence="2 3" key="1">
    <citation type="journal article" date="2017" name="BMC Genomics">
        <title>Whole-genome assembly of Babesia ovata and comparative genomics between closely related pathogens.</title>
        <authorList>
            <person name="Yamagishi J."/>
            <person name="Asada M."/>
            <person name="Hakimi H."/>
            <person name="Tanaka T.Q."/>
            <person name="Sugimoto C."/>
            <person name="Kawazu S."/>
        </authorList>
    </citation>
    <scope>NUCLEOTIDE SEQUENCE [LARGE SCALE GENOMIC DNA]</scope>
    <source>
        <strain evidence="2 3">Miyake</strain>
    </source>
</reference>
<feature type="coiled-coil region" evidence="1">
    <location>
        <begin position="960"/>
        <end position="1041"/>
    </location>
</feature>
<dbReference type="VEuPathDB" id="PiroplasmaDB:BOVATA_046440"/>
<feature type="coiled-coil region" evidence="1">
    <location>
        <begin position="1948"/>
        <end position="2046"/>
    </location>
</feature>
<evidence type="ECO:0000313" key="3">
    <source>
        <dbReference type="Proteomes" id="UP000236319"/>
    </source>
</evidence>
<dbReference type="Proteomes" id="UP000236319">
    <property type="component" value="Unassembled WGS sequence"/>
</dbReference>
<dbReference type="GO" id="GO:0006302">
    <property type="term" value="P:double-strand break repair"/>
    <property type="evidence" value="ECO:0007669"/>
    <property type="project" value="TreeGrafter"/>
</dbReference>
<dbReference type="GO" id="GO:0070192">
    <property type="term" value="P:chromosome organization involved in meiotic cell cycle"/>
    <property type="evidence" value="ECO:0007669"/>
    <property type="project" value="TreeGrafter"/>
</dbReference>
<dbReference type="PANTHER" id="PTHR18867">
    <property type="entry name" value="RAD50"/>
    <property type="match status" value="1"/>
</dbReference>
<dbReference type="GO" id="GO:0051880">
    <property type="term" value="F:G-quadruplex DNA binding"/>
    <property type="evidence" value="ECO:0007669"/>
    <property type="project" value="TreeGrafter"/>
</dbReference>
<dbReference type="GO" id="GO:0000722">
    <property type="term" value="P:telomere maintenance via recombination"/>
    <property type="evidence" value="ECO:0007669"/>
    <property type="project" value="TreeGrafter"/>
</dbReference>
<dbReference type="GeneID" id="39876921"/>
<dbReference type="SUPFAM" id="SSF58113">
    <property type="entry name" value="Apolipoprotein A-I"/>
    <property type="match status" value="1"/>
</dbReference>
<dbReference type="GO" id="GO:0003691">
    <property type="term" value="F:double-stranded telomeric DNA binding"/>
    <property type="evidence" value="ECO:0007669"/>
    <property type="project" value="TreeGrafter"/>
</dbReference>
<dbReference type="GO" id="GO:0007004">
    <property type="term" value="P:telomere maintenance via telomerase"/>
    <property type="evidence" value="ECO:0007669"/>
    <property type="project" value="TreeGrafter"/>
</dbReference>
<dbReference type="Gene3D" id="1.20.5.1230">
    <property type="entry name" value="Apolipoprotein A-I"/>
    <property type="match status" value="1"/>
</dbReference>
<feature type="coiled-coil region" evidence="1">
    <location>
        <begin position="17"/>
        <end position="146"/>
    </location>
</feature>
<dbReference type="Gene3D" id="1.20.120.20">
    <property type="entry name" value="Apolipoprotein"/>
    <property type="match status" value="1"/>
</dbReference>
<dbReference type="GO" id="GO:0000794">
    <property type="term" value="C:condensed nuclear chromosome"/>
    <property type="evidence" value="ECO:0007669"/>
    <property type="project" value="TreeGrafter"/>
</dbReference>
<accession>A0A2H6KJJ3</accession>
<sequence>MFLKTSCGDGGCCNYNVNNLQKSLSDLQQNCKKYDALQTKIAQKLEENNNSHDSDSDDVKKLQQENESLKDSILKESSKLQGQITSVIEAVNIKISELEPKKNKVDSLQRQVNDLKKKIDAKKNHKDQIEKQLKEAEKSLNDAKDAFPEKDSKSLDSHNASKRSLETLKELCDFAEKIHEASKKNNNDGNCAEILKNLCAGLEKFLGHSNGNYTGEGIVYSDLDRLCDGVMAFLHGVLQTVRDDESVTKYSDINDINNVIKKLNDSVGKGREAFVNAVTQVSEWLKKHGEQVGERTGAVKDKLGKLITKLSSSAGQYVQEVKNQEGARVEDQLRGWSKTVQNIEDDLAHIKTTLTNELDSALKCSVLHEMKPICKVVDHLKGVSGNAEFATKVKAVSADFKQQEERVAQQIAVKAKKLQTNLSDRFEEINGRINAIEAKQEAYLKRLIDLVGELETAVATADRDAGAFVTSYNKEIVKELNNINSEVGKLDTTPISDGLSQVYQNINTQLQQLSQQLEKLGSAHSTVSGAVKGQLGDIESQLTAQISSLKEVIKQKIESYARTYVSLVKTEVETIKNAIGKNDTSNKSGMCDNWAKLKTQIGSLIEGIYKDGTSTKSGYVGKILEGMKSYANLFTAAKFESDVVTKWIDGILNNNELIKKKLHTYVTANDGKDYFKEQFKKDSATGIYKSLNDKIRQAIVDKLNAQVTVTASQSFPAVDKNDNITTNMQSVQKVCNEFARLLEEHINVDTTVQAIEIKVIQENKRDDFYNYYDLEMAVEAILPALSAIARRVAKTLGRFTSNTNKFFNLGRSLELTIGNVGSIKEILGTSNGSGNDEPGNRITKALEVAPKIQTLFGNLEKALGLPSSTSTPGYNYDHNQVKLEDSIEKRVADNVNAVDFDTKLNPLLTAAAQKGVDTLNERVTGILSAELKTVGPNIEGEIGKLNNNAGGGPGEIQQKITKLQKQIKEVKASVDAAKGKAEDEIRTQVLDLKRRVSQILLDVNKINKDINTFNEELKNAIQEARETVQRSEQALKQAITNVRDELIQTLREAFEDAYRKVLQMFAEGHLADLEALKTLITKQSYEIRTIINNDKSGGLKGFLTNVKERFIIPIIEFDASFIPPPKLSKLAGTPEQKAVAEWATKLRYTFNQLIEELSTQEDFRKIRKKVEPSRQSLEALLAGLYGSEHFDYIFRENLCNLNNALIKFAPSKFSTPCSVILDALKAGLKGLATQLGYAYVNSYSGAPAITSWERMDPKSKKREATEEAKMCAKVFLTCLPTCLNDLTELRKQCNHDGDWRKKCINLSNELGAFFEKCGYRVSEDDGSHRGDLKNNADLDGRDIHRKLMADIAGEDDKKYHLVEDEDEHKNGKENDKSLLKTLSDCLHTFYESSQLRYIEGAKPPTNIFQMLCWVTGLWYNPVRRSLCKYLKELFDKPKGMEERAYKDIDTRLLKLVGTSTIRPRDLTVALQSTCSYAENVLVAILGTGHADGIYACQFSTNDLNLLYPTNMTTLICLLLNVVKRLHHQLHFLYTMCSYETELSGWRDCTYGSSVGGSNWQCNTLTYAEQTCDQQCNQRANQNTNQTANQSCNQHPKCGIKSPLQSFLEDGLPGFLPHNVTANGSGLSCTNCPKTSGQPCQTPMGFGDISITASRRHTGQFIFDVIGEFCGGASSHLSNLCNLLNVLLPAAPKTLGEMFAFYYNFVAIWHANGSNLMDHRDTAFNNAVVQANFGNPNTELNITPLFMSTDHGTMPDLPHPNGDLYSLVKCKGASTTTAVHPCGPYLRPLCVDICSIFSDKHVNKYLSWVVYVTETFYDLLKKLYDDCCKTCGGDKPKCRKAPCSQKCNVGRKPTNSSHSDSCISIVNCQTTMPTLCRYGFTFGYSSDLAGDLESRRISLGTLVGQLSGFIGGGDEVKKAILYGLHSNVTQLVKLLQTSCGDKGCCKDEKIKLNEVNESLKNKLKDEQKTSENLAKILTDCNLNDLDDPLNKLNDEIPKKIQGLNEQINKLKNEQESDENNTKNASQIDKLNKDLDSHNASKRSLETLNQLCGYAEKIDTKEDNTKKLLTNLCSGLEKFLGYQETSKGYDGSGIVYSDLDRLCDGVMSFLLECLKGSEPLLKHYYSDITRTISDLESKIGKGSGVQGFAQAIGIVQAGLEGYESGMSTKTDGVTSQLTSLSGTISSLNTEFNNMHTKSLSEQLKTVVAGASSYWLKARLAENAKNQLDDTLRGKFECKVSLVVQAADTFKRSAEDEELRSQAQVVDRELEEQEAKLKKDIDYGLTVMQSDINMKLEKIGSSIDNLDKVKDAHIKYIREAVDKAAQAANDLLAKFQRTYENVIKGKFTEIKMSLKNIQSDEKHKSPLEKQLNTVQSAVAILEDVYKDKLINVKTDVDAAVKQTKEAMEGLGWKLIADLKVLKDNVQTKVQESKCTLVS</sequence>
<name>A0A2H6KJJ3_9APIC</name>
<evidence type="ECO:0008006" key="4">
    <source>
        <dbReference type="Google" id="ProtNLM"/>
    </source>
</evidence>
<dbReference type="OrthoDB" id="367181at2759"/>
<evidence type="ECO:0000256" key="1">
    <source>
        <dbReference type="SAM" id="Coils"/>
    </source>
</evidence>
<comment type="caution">
    <text evidence="2">The sequence shown here is derived from an EMBL/GenBank/DDBJ whole genome shotgun (WGS) entry which is preliminary data.</text>
</comment>